<evidence type="ECO:0000313" key="1">
    <source>
        <dbReference type="EMBL" id="MCK2035272.1"/>
    </source>
</evidence>
<evidence type="ECO:0000313" key="2">
    <source>
        <dbReference type="Proteomes" id="UP001300096"/>
    </source>
</evidence>
<comment type="caution">
    <text evidence="1">The sequence shown here is derived from an EMBL/GenBank/DDBJ whole genome shotgun (WGS) entry which is preliminary data.</text>
</comment>
<accession>A0ABT0FB33</accession>
<gene>
    <name evidence="1" type="ORF">KZC51_03905</name>
</gene>
<organism evidence="1 2">
    <name type="scientific">Microbacterium croceum</name>
    <dbReference type="NCBI Taxonomy" id="2851645"/>
    <lineage>
        <taxon>Bacteria</taxon>
        <taxon>Bacillati</taxon>
        <taxon>Actinomycetota</taxon>
        <taxon>Actinomycetes</taxon>
        <taxon>Micrococcales</taxon>
        <taxon>Microbacteriaceae</taxon>
        <taxon>Microbacterium</taxon>
    </lineage>
</organism>
<dbReference type="RefSeq" id="WP_247628703.1">
    <property type="nucleotide sequence ID" value="NZ_JAHWXN010000001.1"/>
</dbReference>
<dbReference type="EMBL" id="JAHWXN010000001">
    <property type="protein sequence ID" value="MCK2035272.1"/>
    <property type="molecule type" value="Genomic_DNA"/>
</dbReference>
<reference evidence="1 2" key="1">
    <citation type="submission" date="2021-06" db="EMBL/GenBank/DDBJ databases">
        <title>Genome-based taxonomic framework of Microbacterium strains isolated from marine environment, the description of four new species and reclassification of four preexisting species.</title>
        <authorList>
            <person name="Lee S.D."/>
            <person name="Kim S.-M."/>
            <person name="Byeon Y.-S."/>
            <person name="Yang H.L."/>
            <person name="Kim I.S."/>
        </authorList>
    </citation>
    <scope>NUCLEOTIDE SEQUENCE [LARGE SCALE GENOMIC DNA]</scope>
    <source>
        <strain evidence="1 2">SSW1-49</strain>
    </source>
</reference>
<name>A0ABT0FB33_9MICO</name>
<dbReference type="Proteomes" id="UP001300096">
    <property type="component" value="Unassembled WGS sequence"/>
</dbReference>
<protein>
    <submittedName>
        <fullName evidence="1">Uncharacterized protein</fullName>
    </submittedName>
</protein>
<proteinExistence type="predicted"/>
<sequence>MSSTISAGLGITGPVAAGNIGATASVTKDYSITINIAASSSKYSKLGLASNYNKYRVKTAYFQSGKPVSGATWTYGDLYTPTKDQYLVVYYQ</sequence>
<keyword evidence="2" id="KW-1185">Reference proteome</keyword>